<dbReference type="Pfam" id="PF00782">
    <property type="entry name" value="DSPc"/>
    <property type="match status" value="1"/>
</dbReference>
<dbReference type="GO" id="GO:0062026">
    <property type="term" value="P:negative regulation of SCF-dependent proteasomal ubiquitin-dependent catabolic process"/>
    <property type="evidence" value="ECO:0007669"/>
    <property type="project" value="TreeGrafter"/>
</dbReference>
<dbReference type="Gene3D" id="3.90.190.10">
    <property type="entry name" value="Protein tyrosine phosphatase superfamily"/>
    <property type="match status" value="1"/>
</dbReference>
<dbReference type="PANTHER" id="PTHR46588">
    <property type="entry name" value="SERINE/THREONINE/TYROSINE-INTERACTING PROTEIN"/>
    <property type="match status" value="1"/>
</dbReference>
<dbReference type="PROSITE" id="PS50054">
    <property type="entry name" value="TYR_PHOSPHATASE_DUAL"/>
    <property type="match status" value="1"/>
</dbReference>
<dbReference type="PANTHER" id="PTHR46588:SF1">
    <property type="entry name" value="SERINE_THREONINE_TYROSINE-INTERACTING PROTEIN"/>
    <property type="match status" value="1"/>
</dbReference>
<dbReference type="PROSITE" id="PS50056">
    <property type="entry name" value="TYR_PHOSPHATASE_2"/>
    <property type="match status" value="1"/>
</dbReference>
<dbReference type="GO" id="GO:1990444">
    <property type="term" value="F:F-box domain binding"/>
    <property type="evidence" value="ECO:0007669"/>
    <property type="project" value="TreeGrafter"/>
</dbReference>
<dbReference type="InterPro" id="IPR000340">
    <property type="entry name" value="Dual-sp_phosphatase_cat-dom"/>
</dbReference>
<dbReference type="SUPFAM" id="SSF52799">
    <property type="entry name" value="(Phosphotyrosine protein) phosphatases II"/>
    <property type="match status" value="1"/>
</dbReference>
<comment type="caution">
    <text evidence="4">The sequence shown here is derived from an EMBL/GenBank/DDBJ whole genome shotgun (WGS) entry which is preliminary data.</text>
</comment>
<dbReference type="InterPro" id="IPR020422">
    <property type="entry name" value="TYR_PHOSPHATASE_DUAL_dom"/>
</dbReference>
<feature type="domain" description="Tyrosine specific protein phosphatases" evidence="3">
    <location>
        <begin position="96"/>
        <end position="142"/>
    </location>
</feature>
<keyword evidence="5" id="KW-1185">Reference proteome</keyword>
<comment type="similarity">
    <text evidence="1">Belongs to the protein-tyrosine phosphatase family. Non-receptor class subfamily.</text>
</comment>
<dbReference type="InterPro" id="IPR052449">
    <property type="entry name" value="STYX-Interacting_Phosphatase"/>
</dbReference>
<dbReference type="SMART" id="SM00195">
    <property type="entry name" value="DSPc"/>
    <property type="match status" value="1"/>
</dbReference>
<dbReference type="AlphaFoldDB" id="A0AAV3ZX18"/>
<protein>
    <submittedName>
        <fullName evidence="4">Serine/threonine/tyrosine-interacting protein</fullName>
    </submittedName>
</protein>
<proteinExistence type="inferred from homology"/>
<sequence length="160" mass="18435">MFEAIRIECKIYHSSAFIEDWEYAMRRDMQEIVPGVYLGPYASAMKTKLDNLLAHGITHIICIRQLIEASFLRPNFPQHFNYLVLDIADSPTENIIKYFKQTRDFIDQCLQGGGKILVHGNGGISRSAAVVVAYIMVKFSLTCRFNDYWKFCVKIQMKAI</sequence>
<accession>A0AAV3ZX18</accession>
<dbReference type="GO" id="GO:0070372">
    <property type="term" value="P:regulation of ERK1 and ERK2 cascade"/>
    <property type="evidence" value="ECO:0007669"/>
    <property type="project" value="TreeGrafter"/>
</dbReference>
<feature type="domain" description="Tyrosine-protein phosphatase" evidence="2">
    <location>
        <begin position="28"/>
        <end position="160"/>
    </location>
</feature>
<dbReference type="GO" id="GO:0005737">
    <property type="term" value="C:cytoplasm"/>
    <property type="evidence" value="ECO:0007669"/>
    <property type="project" value="TreeGrafter"/>
</dbReference>
<dbReference type="InterPro" id="IPR029021">
    <property type="entry name" value="Prot-tyrosine_phosphatase-like"/>
</dbReference>
<evidence type="ECO:0000259" key="3">
    <source>
        <dbReference type="PROSITE" id="PS50056"/>
    </source>
</evidence>
<evidence type="ECO:0000313" key="5">
    <source>
        <dbReference type="Proteomes" id="UP000735302"/>
    </source>
</evidence>
<evidence type="ECO:0000256" key="1">
    <source>
        <dbReference type="ARBA" id="ARBA00009649"/>
    </source>
</evidence>
<evidence type="ECO:0000313" key="4">
    <source>
        <dbReference type="EMBL" id="GFN99174.1"/>
    </source>
</evidence>
<evidence type="ECO:0000259" key="2">
    <source>
        <dbReference type="PROSITE" id="PS50054"/>
    </source>
</evidence>
<name>A0AAV3ZX18_9GAST</name>
<dbReference type="InterPro" id="IPR000387">
    <property type="entry name" value="Tyr_Pase_dom"/>
</dbReference>
<dbReference type="FunFam" id="3.90.190.10:FF:000036">
    <property type="entry name" value="Serine/threonine/tyrosine-interacting protein a"/>
    <property type="match status" value="1"/>
</dbReference>
<gene>
    <name evidence="4" type="ORF">PoB_002568000</name>
</gene>
<reference evidence="4 5" key="1">
    <citation type="journal article" date="2021" name="Elife">
        <title>Chloroplast acquisition without the gene transfer in kleptoplastic sea slugs, Plakobranchus ocellatus.</title>
        <authorList>
            <person name="Maeda T."/>
            <person name="Takahashi S."/>
            <person name="Yoshida T."/>
            <person name="Shimamura S."/>
            <person name="Takaki Y."/>
            <person name="Nagai Y."/>
            <person name="Toyoda A."/>
            <person name="Suzuki Y."/>
            <person name="Arimoto A."/>
            <person name="Ishii H."/>
            <person name="Satoh N."/>
            <person name="Nishiyama T."/>
            <person name="Hasebe M."/>
            <person name="Maruyama T."/>
            <person name="Minagawa J."/>
            <person name="Obokata J."/>
            <person name="Shigenobu S."/>
        </authorList>
    </citation>
    <scope>NUCLEOTIDE SEQUENCE [LARGE SCALE GENOMIC DNA]</scope>
</reference>
<dbReference type="EMBL" id="BLXT01002947">
    <property type="protein sequence ID" value="GFN99174.1"/>
    <property type="molecule type" value="Genomic_DNA"/>
</dbReference>
<dbReference type="GO" id="GO:0005654">
    <property type="term" value="C:nucleoplasm"/>
    <property type="evidence" value="ECO:0007669"/>
    <property type="project" value="TreeGrafter"/>
</dbReference>
<organism evidence="4 5">
    <name type="scientific">Plakobranchus ocellatus</name>
    <dbReference type="NCBI Taxonomy" id="259542"/>
    <lineage>
        <taxon>Eukaryota</taxon>
        <taxon>Metazoa</taxon>
        <taxon>Spiralia</taxon>
        <taxon>Lophotrochozoa</taxon>
        <taxon>Mollusca</taxon>
        <taxon>Gastropoda</taxon>
        <taxon>Heterobranchia</taxon>
        <taxon>Euthyneura</taxon>
        <taxon>Panpulmonata</taxon>
        <taxon>Sacoglossa</taxon>
        <taxon>Placobranchoidea</taxon>
        <taxon>Plakobranchidae</taxon>
        <taxon>Plakobranchus</taxon>
    </lineage>
</organism>
<dbReference type="Proteomes" id="UP000735302">
    <property type="component" value="Unassembled WGS sequence"/>
</dbReference>